<dbReference type="KEGG" id="mff:MFFC18_13530"/>
<dbReference type="STRING" id="980251.GCA_001642875_00326"/>
<proteinExistence type="predicted"/>
<evidence type="ECO:0000313" key="2">
    <source>
        <dbReference type="Proteomes" id="UP000322214"/>
    </source>
</evidence>
<dbReference type="EMBL" id="CP042912">
    <property type="protein sequence ID" value="QEG21497.1"/>
    <property type="molecule type" value="Genomic_DNA"/>
</dbReference>
<dbReference type="OrthoDB" id="979203at2"/>
<dbReference type="Proteomes" id="UP000322214">
    <property type="component" value="Chromosome"/>
</dbReference>
<gene>
    <name evidence="1" type="ORF">MFFC18_13530</name>
</gene>
<protein>
    <submittedName>
        <fullName evidence="1">Uncharacterized protein</fullName>
    </submittedName>
</protein>
<sequence length="186" mass="21112">MNWTQVKKQLQALEKPETMKLFKALFSLNHENRTVFENALGEIGSVSLKYYKDEIAASVNPSWNGSINLNRGRKAISQFKKAAPDDNLSRIDLMLFFVEQAAAQSLEYGSVNERFYNSMCKMLDSVMSLSKSMHPAKYQHITERLRLLDSKTSGQIGWGTCDYITDCLAELESRAEQIGLTDDRAE</sequence>
<dbReference type="AlphaFoldDB" id="A0A5B9P4I3"/>
<evidence type="ECO:0000313" key="1">
    <source>
        <dbReference type="EMBL" id="QEG21497.1"/>
    </source>
</evidence>
<name>A0A5B9P4I3_9BACT</name>
<dbReference type="RefSeq" id="WP_075083132.1">
    <property type="nucleotide sequence ID" value="NZ_CP042912.1"/>
</dbReference>
<reference evidence="1 2" key="1">
    <citation type="submission" date="2019-08" db="EMBL/GenBank/DDBJ databases">
        <title>Deep-cultivation of Planctomycetes and their phenomic and genomic characterization uncovers novel biology.</title>
        <authorList>
            <person name="Wiegand S."/>
            <person name="Jogler M."/>
            <person name="Boedeker C."/>
            <person name="Pinto D."/>
            <person name="Vollmers J."/>
            <person name="Rivas-Marin E."/>
            <person name="Kohn T."/>
            <person name="Peeters S.H."/>
            <person name="Heuer A."/>
            <person name="Rast P."/>
            <person name="Oberbeckmann S."/>
            <person name="Bunk B."/>
            <person name="Jeske O."/>
            <person name="Meyerdierks A."/>
            <person name="Storesund J.E."/>
            <person name="Kallscheuer N."/>
            <person name="Luecker S."/>
            <person name="Lage O.M."/>
            <person name="Pohl T."/>
            <person name="Merkel B.J."/>
            <person name="Hornburger P."/>
            <person name="Mueller R.-W."/>
            <person name="Bruemmer F."/>
            <person name="Labrenz M."/>
            <person name="Spormann A.M."/>
            <person name="Op den Camp H."/>
            <person name="Overmann J."/>
            <person name="Amann R."/>
            <person name="Jetten M.S.M."/>
            <person name="Mascher T."/>
            <person name="Medema M.H."/>
            <person name="Devos D.P."/>
            <person name="Kaster A.-K."/>
            <person name="Ovreas L."/>
            <person name="Rohde M."/>
            <person name="Galperin M.Y."/>
            <person name="Jogler C."/>
        </authorList>
    </citation>
    <scope>NUCLEOTIDE SEQUENCE [LARGE SCALE GENOMIC DNA]</scope>
    <source>
        <strain evidence="1 2">FC18</strain>
    </source>
</reference>
<keyword evidence="2" id="KW-1185">Reference proteome</keyword>
<accession>A0A5B9P4I3</accession>
<organism evidence="1 2">
    <name type="scientific">Mariniblastus fucicola</name>
    <dbReference type="NCBI Taxonomy" id="980251"/>
    <lineage>
        <taxon>Bacteria</taxon>
        <taxon>Pseudomonadati</taxon>
        <taxon>Planctomycetota</taxon>
        <taxon>Planctomycetia</taxon>
        <taxon>Pirellulales</taxon>
        <taxon>Pirellulaceae</taxon>
        <taxon>Mariniblastus</taxon>
    </lineage>
</organism>